<organism evidence="1 2">
    <name type="scientific">Penicillium chermesinum</name>
    <dbReference type="NCBI Taxonomy" id="63820"/>
    <lineage>
        <taxon>Eukaryota</taxon>
        <taxon>Fungi</taxon>
        <taxon>Dikarya</taxon>
        <taxon>Ascomycota</taxon>
        <taxon>Pezizomycotina</taxon>
        <taxon>Eurotiomycetes</taxon>
        <taxon>Eurotiomycetidae</taxon>
        <taxon>Eurotiales</taxon>
        <taxon>Aspergillaceae</taxon>
        <taxon>Penicillium</taxon>
    </lineage>
</organism>
<dbReference type="AlphaFoldDB" id="A0A9W9NBN1"/>
<dbReference type="RefSeq" id="XP_058325763.1">
    <property type="nucleotide sequence ID" value="XM_058479195.1"/>
</dbReference>
<name>A0A9W9NBN1_9EURO</name>
<evidence type="ECO:0000313" key="2">
    <source>
        <dbReference type="Proteomes" id="UP001150941"/>
    </source>
</evidence>
<proteinExistence type="predicted"/>
<protein>
    <submittedName>
        <fullName evidence="1">Uncharacterized protein</fullName>
    </submittedName>
</protein>
<gene>
    <name evidence="1" type="ORF">N7468_009900</name>
</gene>
<dbReference type="Proteomes" id="UP001150941">
    <property type="component" value="Unassembled WGS sequence"/>
</dbReference>
<evidence type="ECO:0000313" key="1">
    <source>
        <dbReference type="EMBL" id="KAJ5216892.1"/>
    </source>
</evidence>
<sequence length="106" mass="11660">MPTALGCLQKVSSWRITGSALFDGIPYSFDSPVSPYMPNFDFITVTIEYNEEGDLKGEHSWSGKFETDTFQLTADNGLTIKGRLNPGIPAESARAVKGTLVWRNLS</sequence>
<comment type="caution">
    <text evidence="1">The sequence shown here is derived from an EMBL/GenBank/DDBJ whole genome shotgun (WGS) entry which is preliminary data.</text>
</comment>
<dbReference type="EMBL" id="JAPQKS010000008">
    <property type="protein sequence ID" value="KAJ5216892.1"/>
    <property type="molecule type" value="Genomic_DNA"/>
</dbReference>
<dbReference type="GeneID" id="83206499"/>
<keyword evidence="2" id="KW-1185">Reference proteome</keyword>
<reference evidence="1" key="1">
    <citation type="submission" date="2022-11" db="EMBL/GenBank/DDBJ databases">
        <authorList>
            <person name="Petersen C."/>
        </authorList>
    </citation>
    <scope>NUCLEOTIDE SEQUENCE</scope>
    <source>
        <strain evidence="1">IBT 19713</strain>
    </source>
</reference>
<accession>A0A9W9NBN1</accession>
<reference evidence="1" key="2">
    <citation type="journal article" date="2023" name="IMA Fungus">
        <title>Comparative genomic study of the Penicillium genus elucidates a diverse pangenome and 15 lateral gene transfer events.</title>
        <authorList>
            <person name="Petersen C."/>
            <person name="Sorensen T."/>
            <person name="Nielsen M.R."/>
            <person name="Sondergaard T.E."/>
            <person name="Sorensen J.L."/>
            <person name="Fitzpatrick D.A."/>
            <person name="Frisvad J.C."/>
            <person name="Nielsen K.L."/>
        </authorList>
    </citation>
    <scope>NUCLEOTIDE SEQUENCE</scope>
    <source>
        <strain evidence="1">IBT 19713</strain>
    </source>
</reference>